<dbReference type="GeneID" id="84608348"/>
<proteinExistence type="predicted"/>
<dbReference type="RefSeq" id="WP_122075859.1">
    <property type="nucleotide sequence ID" value="NZ_DALYQI010000001.1"/>
</dbReference>
<name>A0ABX9V802_9GAMM</name>
<sequence length="102" mass="11143">MANIGSFTTLDDGFTGTLRTLTLQTKVAIVPNDKSSPNAPDYRILAADGYDIGAAWKKLSQAERPYLSVSLDDPAFPATVYARLLENDDGTHVLLWSRNKAE</sequence>
<reference evidence="1 2" key="1">
    <citation type="submission" date="2018-10" db="EMBL/GenBank/DDBJ databases">
        <title>Pseudomonas sp. GL14 genome.</title>
        <authorList>
            <person name="Peng J."/>
            <person name="Liu Z.-P."/>
        </authorList>
    </citation>
    <scope>NUCLEOTIDE SEQUENCE [LARGE SCALE GENOMIC DNA]</scope>
    <source>
        <strain evidence="1 2">GL14</strain>
    </source>
</reference>
<comment type="caution">
    <text evidence="1">The sequence shown here is derived from an EMBL/GenBank/DDBJ whole genome shotgun (WGS) entry which is preliminary data.</text>
</comment>
<dbReference type="Proteomes" id="UP000269134">
    <property type="component" value="Unassembled WGS sequence"/>
</dbReference>
<keyword evidence="2" id="KW-1185">Reference proteome</keyword>
<dbReference type="InterPro" id="IPR007948">
    <property type="entry name" value="DUF736"/>
</dbReference>
<gene>
    <name evidence="1" type="ORF">EA795_04790</name>
</gene>
<evidence type="ECO:0000313" key="2">
    <source>
        <dbReference type="Proteomes" id="UP000269134"/>
    </source>
</evidence>
<evidence type="ECO:0000313" key="1">
    <source>
        <dbReference type="EMBL" id="RMI02217.1"/>
    </source>
</evidence>
<protein>
    <submittedName>
        <fullName evidence="1">DUF736 domain-containing protein</fullName>
    </submittedName>
</protein>
<dbReference type="EMBL" id="RFFL01000003">
    <property type="protein sequence ID" value="RMI02217.1"/>
    <property type="molecule type" value="Genomic_DNA"/>
</dbReference>
<organism evidence="1 2">
    <name type="scientific">Stutzerimonas nitrititolerans</name>
    <dbReference type="NCBI Taxonomy" id="2482751"/>
    <lineage>
        <taxon>Bacteria</taxon>
        <taxon>Pseudomonadati</taxon>
        <taxon>Pseudomonadota</taxon>
        <taxon>Gammaproteobacteria</taxon>
        <taxon>Pseudomonadales</taxon>
        <taxon>Pseudomonadaceae</taxon>
        <taxon>Stutzerimonas</taxon>
    </lineage>
</organism>
<accession>A0ABX9V802</accession>
<dbReference type="Pfam" id="PF05284">
    <property type="entry name" value="DUF736"/>
    <property type="match status" value="1"/>
</dbReference>